<dbReference type="InterPro" id="IPR001208">
    <property type="entry name" value="MCM_dom"/>
</dbReference>
<dbReference type="KEGG" id="upl:DSM104440_03376"/>
<dbReference type="Proteomes" id="UP000503096">
    <property type="component" value="Chromosome"/>
</dbReference>
<dbReference type="Gene3D" id="3.40.50.300">
    <property type="entry name" value="P-loop containing nucleotide triphosphate hydrolases"/>
    <property type="match status" value="1"/>
</dbReference>
<dbReference type="InterPro" id="IPR025158">
    <property type="entry name" value="Mg_chelat-rel_C"/>
</dbReference>
<dbReference type="PANTHER" id="PTHR32039">
    <property type="entry name" value="MAGNESIUM-CHELATASE SUBUNIT CHLI"/>
    <property type="match status" value="1"/>
</dbReference>
<evidence type="ECO:0000313" key="6">
    <source>
        <dbReference type="Proteomes" id="UP000503096"/>
    </source>
</evidence>
<dbReference type="RefSeq" id="WP_171164729.1">
    <property type="nucleotide sequence ID" value="NZ_CP053073.1"/>
</dbReference>
<dbReference type="NCBIfam" id="NF007365">
    <property type="entry name" value="PRK09862.1"/>
    <property type="match status" value="1"/>
</dbReference>
<dbReference type="SUPFAM" id="SSF52540">
    <property type="entry name" value="P-loop containing nucleoside triphosphate hydrolases"/>
    <property type="match status" value="1"/>
</dbReference>
<organism evidence="5 6">
    <name type="scientific">Usitatibacter palustris</name>
    <dbReference type="NCBI Taxonomy" id="2732487"/>
    <lineage>
        <taxon>Bacteria</taxon>
        <taxon>Pseudomonadati</taxon>
        <taxon>Pseudomonadota</taxon>
        <taxon>Betaproteobacteria</taxon>
        <taxon>Nitrosomonadales</taxon>
        <taxon>Usitatibacteraceae</taxon>
        <taxon>Usitatibacter</taxon>
    </lineage>
</organism>
<dbReference type="Pfam" id="PF13335">
    <property type="entry name" value="Mg_chelatase_C"/>
    <property type="match status" value="1"/>
</dbReference>
<dbReference type="InterPro" id="IPR000523">
    <property type="entry name" value="Mg_chelatse_chII-like_cat_dom"/>
</dbReference>
<sequence length="494" mass="52731">MALAVVYSRGLEGLDAPLVRVEAHAAGGLPAFNIVGLPAAEVKEARDRVRAALNTARFKFPNGRVTVSLAPADLPKESGRFDLPIAIGILAATDQIKRKILDQHEFAGELALSGELRSIRGALAMTYGAKRDGRAFVVPESVADEAVLARGATVLPARTLLQVCAHLSGETPLVAYESRTASTAVEYPDLEDVRGQAQARRALEVAAAGGHSLLMRGPPGTGKSMLALRLPGILPALSEDEALQSAAIQSLGSTGFRADRFGQRAFRNPHHSASAVALVGGGSPPRPGEVSLAHHGVLFLDELPEFERRVLEMLREPLDAGAITISRAARQADFPARFQLVAAMNPCPCGYLGHFTNQCRCTPDRIASYNRRISGPLLDRIDLRVEVCAVAPSALVRSPPGESSERVRERVAAARAVQIARQGVVNAALHSKALDRWCVLDDDGSSLLLDAVARLGLSARACHRVLRVARTVADLEGRERIGRPHVAEAIQYRG</sequence>
<accession>A0A6M4HAG1</accession>
<dbReference type="InterPro" id="IPR014721">
    <property type="entry name" value="Ribsml_uS5_D2-typ_fold_subgr"/>
</dbReference>
<dbReference type="InterPro" id="IPR027417">
    <property type="entry name" value="P-loop_NTPase"/>
</dbReference>
<dbReference type="GO" id="GO:0005524">
    <property type="term" value="F:ATP binding"/>
    <property type="evidence" value="ECO:0007669"/>
    <property type="project" value="UniProtKB-KW"/>
</dbReference>
<dbReference type="PROSITE" id="PS50051">
    <property type="entry name" value="MCM_2"/>
    <property type="match status" value="1"/>
</dbReference>
<keyword evidence="3" id="KW-0067">ATP-binding</keyword>
<comment type="similarity">
    <text evidence="1">Belongs to the Mg-chelatase subunits D/I family. ComM subfamily.</text>
</comment>
<dbReference type="FunCoup" id="A0A6M4HAG1">
    <property type="interactions" value="338"/>
</dbReference>
<dbReference type="PRINTS" id="PR01657">
    <property type="entry name" value="MCMFAMILY"/>
</dbReference>
<dbReference type="PANTHER" id="PTHR32039:SF7">
    <property type="entry name" value="COMPETENCE PROTEIN COMM"/>
    <property type="match status" value="1"/>
</dbReference>
<dbReference type="InterPro" id="IPR045006">
    <property type="entry name" value="CHLI-like"/>
</dbReference>
<dbReference type="InterPro" id="IPR020568">
    <property type="entry name" value="Ribosomal_Su5_D2-typ_SF"/>
</dbReference>
<dbReference type="AlphaFoldDB" id="A0A6M4HAG1"/>
<evidence type="ECO:0000259" key="4">
    <source>
        <dbReference type="PROSITE" id="PS50051"/>
    </source>
</evidence>
<dbReference type="Pfam" id="PF01078">
    <property type="entry name" value="Mg_chelatase"/>
    <property type="match status" value="1"/>
</dbReference>
<gene>
    <name evidence="5" type="primary">comM</name>
    <name evidence="5" type="ORF">DSM104440_03376</name>
</gene>
<evidence type="ECO:0000313" key="5">
    <source>
        <dbReference type="EMBL" id="QJR16541.1"/>
    </source>
</evidence>
<dbReference type="EMBL" id="CP053073">
    <property type="protein sequence ID" value="QJR16541.1"/>
    <property type="molecule type" value="Genomic_DNA"/>
</dbReference>
<evidence type="ECO:0000256" key="2">
    <source>
        <dbReference type="ARBA" id="ARBA00022741"/>
    </source>
</evidence>
<name>A0A6M4HAG1_9PROT</name>
<protein>
    <submittedName>
        <fullName evidence="5">Competence protein ComM</fullName>
    </submittedName>
</protein>
<dbReference type="SUPFAM" id="SSF54211">
    <property type="entry name" value="Ribosomal protein S5 domain 2-like"/>
    <property type="match status" value="1"/>
</dbReference>
<proteinExistence type="inferred from homology"/>
<dbReference type="InterPro" id="IPR004482">
    <property type="entry name" value="Mg_chelat-rel"/>
</dbReference>
<dbReference type="SMART" id="SM00382">
    <property type="entry name" value="AAA"/>
    <property type="match status" value="1"/>
</dbReference>
<evidence type="ECO:0000256" key="1">
    <source>
        <dbReference type="ARBA" id="ARBA00006354"/>
    </source>
</evidence>
<dbReference type="Pfam" id="PF13541">
    <property type="entry name" value="ChlI"/>
    <property type="match status" value="1"/>
</dbReference>
<dbReference type="GO" id="GO:0003677">
    <property type="term" value="F:DNA binding"/>
    <property type="evidence" value="ECO:0007669"/>
    <property type="project" value="InterPro"/>
</dbReference>
<keyword evidence="2" id="KW-0547">Nucleotide-binding</keyword>
<reference evidence="5 6" key="1">
    <citation type="submission" date="2020-04" db="EMBL/GenBank/DDBJ databases">
        <title>Usitatibacter rugosus gen. nov., sp. nov. and Usitatibacter palustris sp. nov., novel members of Usitatibacteraceae fam. nov. within the order Nitrosomonadales isolated from soil.</title>
        <authorList>
            <person name="Huber K.J."/>
            <person name="Neumann-Schaal M."/>
            <person name="Geppert A."/>
            <person name="Luckner M."/>
            <person name="Wanner G."/>
            <person name="Overmann J."/>
        </authorList>
    </citation>
    <scope>NUCLEOTIDE SEQUENCE [LARGE SCALE GENOMIC DNA]</scope>
    <source>
        <strain evidence="5 6">Swamp67</strain>
    </source>
</reference>
<dbReference type="InterPro" id="IPR003593">
    <property type="entry name" value="AAA+_ATPase"/>
</dbReference>
<keyword evidence="6" id="KW-1185">Reference proteome</keyword>
<dbReference type="Gene3D" id="3.30.230.10">
    <property type="match status" value="1"/>
</dbReference>
<evidence type="ECO:0000256" key="3">
    <source>
        <dbReference type="ARBA" id="ARBA00022840"/>
    </source>
</evidence>
<feature type="domain" description="MCM C-terminal AAA(+) ATPase" evidence="4">
    <location>
        <begin position="288"/>
        <end position="383"/>
    </location>
</feature>
<dbReference type="NCBIfam" id="TIGR00368">
    <property type="entry name" value="YifB family Mg chelatase-like AAA ATPase"/>
    <property type="match status" value="1"/>
</dbReference>
<dbReference type="InParanoid" id="A0A6M4HAG1"/>